<gene>
    <name evidence="3" type="ORF">Q0590_04630</name>
</gene>
<dbReference type="InterPro" id="IPR012338">
    <property type="entry name" value="Beta-lactam/transpept-like"/>
</dbReference>
<dbReference type="Gene3D" id="3.40.710.10">
    <property type="entry name" value="DD-peptidase/beta-lactamase superfamily"/>
    <property type="match status" value="1"/>
</dbReference>
<feature type="signal peptide" evidence="1">
    <location>
        <begin position="1"/>
        <end position="19"/>
    </location>
</feature>
<dbReference type="EMBL" id="JAUKPO010000002">
    <property type="protein sequence ID" value="MDO1445523.1"/>
    <property type="molecule type" value="Genomic_DNA"/>
</dbReference>
<reference evidence="3" key="1">
    <citation type="submission" date="2023-07" db="EMBL/GenBank/DDBJ databases">
        <title>The genome sequence of Rhodocytophaga aerolata KACC 12507.</title>
        <authorList>
            <person name="Zhang X."/>
        </authorList>
    </citation>
    <scope>NUCLEOTIDE SEQUENCE</scope>
    <source>
        <strain evidence="3">KACC 12507</strain>
    </source>
</reference>
<protein>
    <submittedName>
        <fullName evidence="3">Serine hydrolase domain-containing protein</fullName>
        <ecNumber evidence="3">3.1.1.103</ecNumber>
    </submittedName>
</protein>
<organism evidence="3 4">
    <name type="scientific">Rhodocytophaga aerolata</name>
    <dbReference type="NCBI Taxonomy" id="455078"/>
    <lineage>
        <taxon>Bacteria</taxon>
        <taxon>Pseudomonadati</taxon>
        <taxon>Bacteroidota</taxon>
        <taxon>Cytophagia</taxon>
        <taxon>Cytophagales</taxon>
        <taxon>Rhodocytophagaceae</taxon>
        <taxon>Rhodocytophaga</taxon>
    </lineage>
</organism>
<accession>A0ABT8R2M7</accession>
<comment type="caution">
    <text evidence="3">The sequence shown here is derived from an EMBL/GenBank/DDBJ whole genome shotgun (WGS) entry which is preliminary data.</text>
</comment>
<dbReference type="InterPro" id="IPR050491">
    <property type="entry name" value="AmpC-like"/>
</dbReference>
<dbReference type="GO" id="GO:0016787">
    <property type="term" value="F:hydrolase activity"/>
    <property type="evidence" value="ECO:0007669"/>
    <property type="project" value="UniProtKB-KW"/>
</dbReference>
<dbReference type="PANTHER" id="PTHR46825:SF9">
    <property type="entry name" value="BETA-LACTAMASE-RELATED DOMAIN-CONTAINING PROTEIN"/>
    <property type="match status" value="1"/>
</dbReference>
<dbReference type="RefSeq" id="WP_302036328.1">
    <property type="nucleotide sequence ID" value="NZ_JAUKPO010000002.1"/>
</dbReference>
<dbReference type="EC" id="3.1.1.103" evidence="3"/>
<evidence type="ECO:0000313" key="3">
    <source>
        <dbReference type="EMBL" id="MDO1445523.1"/>
    </source>
</evidence>
<evidence type="ECO:0000256" key="1">
    <source>
        <dbReference type="SAM" id="SignalP"/>
    </source>
</evidence>
<evidence type="ECO:0000313" key="4">
    <source>
        <dbReference type="Proteomes" id="UP001168528"/>
    </source>
</evidence>
<keyword evidence="1" id="KW-0732">Signal</keyword>
<dbReference type="Proteomes" id="UP001168528">
    <property type="component" value="Unassembled WGS sequence"/>
</dbReference>
<dbReference type="InterPro" id="IPR001466">
    <property type="entry name" value="Beta-lactam-related"/>
</dbReference>
<feature type="domain" description="Beta-lactamase-related" evidence="2">
    <location>
        <begin position="30"/>
        <end position="343"/>
    </location>
</feature>
<keyword evidence="3" id="KW-0378">Hydrolase</keyword>
<sequence>MKYILLLSAFFLQVTNVFCQIPAATLAKIDSLFKPYQSPASPGFAVAIVKDGKLTFSRGYGMANLEYDIPITPSTIFHIASESKQFTAFCIVLLSQKGKLTLEDDIRTYLPYVPDFGKKITIRHLLTHTSGLRDQWQALSVAGWQMDDVITQEQVIKMVSHQKELNFAPGDQMMYCNTGYTLLAEIVKKVSGQSLRQFAEQNIFQPLGMKQTHFHDNYEEIVKNRAYSYQPAENGKYAHSVLSYSTVGATSLFTTVEDEAKWLLNYQTGKVGGKEAIEQMYQTMVLNNGKKLKYALGLNIDTYKGWKRIAHGGGDAGYRTLACRFPEKDLGIILFSNLSIANPYGMAMQVADLFLEDKSAPTSELTSTANFATDTTLYKSYIGSYSSDQGFVGNIYVDSSRLFVKINQTPFLMKPTGKNQFSILDGYITFAFDNPVNGLVPGIRQTIGDQEMYVKRFAPVTLTPQKRAAYIGTYYSDELETTYQVVEENNQLVLRHRKHPDMPLTLTSPNQFSTKQWWLSNLIFTEDAKGKINGFQVNDQRILHLKFKRIK</sequence>
<name>A0ABT8R2M7_9BACT</name>
<evidence type="ECO:0000259" key="2">
    <source>
        <dbReference type="Pfam" id="PF00144"/>
    </source>
</evidence>
<dbReference type="SUPFAM" id="SSF56601">
    <property type="entry name" value="beta-lactamase/transpeptidase-like"/>
    <property type="match status" value="1"/>
</dbReference>
<dbReference type="PANTHER" id="PTHR46825">
    <property type="entry name" value="D-ALANYL-D-ALANINE-CARBOXYPEPTIDASE/ENDOPEPTIDASE AMPH"/>
    <property type="match status" value="1"/>
</dbReference>
<feature type="chain" id="PRO_5045410303" evidence="1">
    <location>
        <begin position="20"/>
        <end position="551"/>
    </location>
</feature>
<proteinExistence type="predicted"/>
<keyword evidence="4" id="KW-1185">Reference proteome</keyword>
<dbReference type="Pfam" id="PF00144">
    <property type="entry name" value="Beta-lactamase"/>
    <property type="match status" value="1"/>
</dbReference>